<reference evidence="2" key="1">
    <citation type="journal article" date="2014" name="Int. J. Syst. Evol. Microbiol.">
        <title>Complete genome sequence of Corynebacterium casei LMG S-19264T (=DSM 44701T), isolated from a smear-ripened cheese.</title>
        <authorList>
            <consortium name="US DOE Joint Genome Institute (JGI-PGF)"/>
            <person name="Walter F."/>
            <person name="Albersmeier A."/>
            <person name="Kalinowski J."/>
            <person name="Ruckert C."/>
        </authorList>
    </citation>
    <scope>NUCLEOTIDE SEQUENCE</scope>
    <source>
        <strain evidence="2">JCM 13064</strain>
    </source>
</reference>
<dbReference type="Pfam" id="PF01345">
    <property type="entry name" value="DUF11"/>
    <property type="match status" value="1"/>
</dbReference>
<dbReference type="EMBL" id="BMNT01000026">
    <property type="protein sequence ID" value="GGK98890.1"/>
    <property type="molecule type" value="Genomic_DNA"/>
</dbReference>
<dbReference type="InterPro" id="IPR001434">
    <property type="entry name" value="OmcB-like_DUF11"/>
</dbReference>
<comment type="caution">
    <text evidence="2">The sequence shown here is derived from an EMBL/GenBank/DDBJ whole genome shotgun (WGS) entry which is preliminary data.</text>
</comment>
<name>A0A917RC32_9ACTN</name>
<evidence type="ECO:0000259" key="1">
    <source>
        <dbReference type="Pfam" id="PF01345"/>
    </source>
</evidence>
<gene>
    <name evidence="2" type="ORF">GCM10007964_46250</name>
</gene>
<organism evidence="2 3">
    <name type="scientific">Sphaerisporangium melleum</name>
    <dbReference type="NCBI Taxonomy" id="321316"/>
    <lineage>
        <taxon>Bacteria</taxon>
        <taxon>Bacillati</taxon>
        <taxon>Actinomycetota</taxon>
        <taxon>Actinomycetes</taxon>
        <taxon>Streptosporangiales</taxon>
        <taxon>Streptosporangiaceae</taxon>
        <taxon>Sphaerisporangium</taxon>
    </lineage>
</organism>
<proteinExistence type="predicted"/>
<sequence>MEPLPGQIAAPAFPSFPDHLETCMRHSFGRLATTLVTAPLAGALLFTATPASAAPAAGTATESAATTAADKPYSSFAVTVTGPKKVKRGGTLVYRIKAVNKGPYTADSYYLGGLLPKGRTGTVYYDAPKGTECDFYPDGFWCWSPYELEEGESDWLTIEVKLKKSVKGSVSAKLGVNTFDLPTGAEDLNRSELARLDVKDWYFTKTVKTKVG</sequence>
<dbReference type="Proteomes" id="UP000645217">
    <property type="component" value="Unassembled WGS sequence"/>
</dbReference>
<reference evidence="2" key="2">
    <citation type="submission" date="2020-09" db="EMBL/GenBank/DDBJ databases">
        <authorList>
            <person name="Sun Q."/>
            <person name="Ohkuma M."/>
        </authorList>
    </citation>
    <scope>NUCLEOTIDE SEQUENCE</scope>
    <source>
        <strain evidence="2">JCM 13064</strain>
    </source>
</reference>
<accession>A0A917RC32</accession>
<dbReference type="AlphaFoldDB" id="A0A917RC32"/>
<evidence type="ECO:0000313" key="3">
    <source>
        <dbReference type="Proteomes" id="UP000645217"/>
    </source>
</evidence>
<evidence type="ECO:0000313" key="2">
    <source>
        <dbReference type="EMBL" id="GGK98890.1"/>
    </source>
</evidence>
<dbReference type="RefSeq" id="WP_189165124.1">
    <property type="nucleotide sequence ID" value="NZ_BMNT01000026.1"/>
</dbReference>
<feature type="domain" description="DUF11" evidence="1">
    <location>
        <begin position="81"/>
        <end position="174"/>
    </location>
</feature>
<keyword evidence="3" id="KW-1185">Reference proteome</keyword>
<protein>
    <recommendedName>
        <fullName evidence="1">DUF11 domain-containing protein</fullName>
    </recommendedName>
</protein>